<keyword evidence="4 6" id="KW-1133">Transmembrane helix</keyword>
<evidence type="ECO:0000256" key="5">
    <source>
        <dbReference type="ARBA" id="ARBA00023136"/>
    </source>
</evidence>
<keyword evidence="3 6" id="KW-0812">Transmembrane</keyword>
<dbReference type="Pfam" id="PF22570">
    <property type="entry name" value="LiaF-TM"/>
    <property type="match status" value="1"/>
</dbReference>
<evidence type="ECO:0000259" key="7">
    <source>
        <dbReference type="Pfam" id="PF04024"/>
    </source>
</evidence>
<gene>
    <name evidence="9" type="ORF">K8U77_03110</name>
</gene>
<keyword evidence="2" id="KW-1003">Cell membrane</keyword>
<evidence type="ECO:0000256" key="4">
    <source>
        <dbReference type="ARBA" id="ARBA00022989"/>
    </source>
</evidence>
<dbReference type="InterPro" id="IPR007168">
    <property type="entry name" value="Phageshock_PspC_N"/>
</dbReference>
<evidence type="ECO:0000313" key="10">
    <source>
        <dbReference type="Proteomes" id="UP000786989"/>
    </source>
</evidence>
<dbReference type="Pfam" id="PF04024">
    <property type="entry name" value="PspC"/>
    <property type="match status" value="1"/>
</dbReference>
<evidence type="ECO:0000313" key="9">
    <source>
        <dbReference type="EMBL" id="HJF65093.1"/>
    </source>
</evidence>
<dbReference type="PANTHER" id="PTHR33885:SF3">
    <property type="entry name" value="PHAGE SHOCK PROTEIN C"/>
    <property type="match status" value="1"/>
</dbReference>
<accession>A0A9D2UW24</accession>
<reference evidence="9" key="2">
    <citation type="submission" date="2021-09" db="EMBL/GenBank/DDBJ databases">
        <authorList>
            <person name="Gilroy R."/>
        </authorList>
    </citation>
    <scope>NUCLEOTIDE SEQUENCE</scope>
    <source>
        <strain evidence="9">ChiGjej6B6-11269</strain>
    </source>
</reference>
<dbReference type="InterPro" id="IPR054331">
    <property type="entry name" value="LiaF_TM"/>
</dbReference>
<feature type="domain" description="LiaF transmembrane" evidence="8">
    <location>
        <begin position="164"/>
        <end position="264"/>
    </location>
</feature>
<evidence type="ECO:0000256" key="6">
    <source>
        <dbReference type="SAM" id="Phobius"/>
    </source>
</evidence>
<feature type="domain" description="Phage shock protein PspC N-terminal" evidence="7">
    <location>
        <begin position="6"/>
        <end position="62"/>
    </location>
</feature>
<dbReference type="PANTHER" id="PTHR33885">
    <property type="entry name" value="PHAGE SHOCK PROTEIN C"/>
    <property type="match status" value="1"/>
</dbReference>
<evidence type="ECO:0000256" key="3">
    <source>
        <dbReference type="ARBA" id="ARBA00022692"/>
    </source>
</evidence>
<dbReference type="Proteomes" id="UP000786989">
    <property type="component" value="Unassembled WGS sequence"/>
</dbReference>
<reference evidence="9" key="1">
    <citation type="journal article" date="2021" name="PeerJ">
        <title>Extensive microbial diversity within the chicken gut microbiome revealed by metagenomics and culture.</title>
        <authorList>
            <person name="Gilroy R."/>
            <person name="Ravi A."/>
            <person name="Getino M."/>
            <person name="Pursley I."/>
            <person name="Horton D.L."/>
            <person name="Alikhan N.F."/>
            <person name="Baker D."/>
            <person name="Gharbi K."/>
            <person name="Hall N."/>
            <person name="Watson M."/>
            <person name="Adriaenssens E.M."/>
            <person name="Foster-Nyarko E."/>
            <person name="Jarju S."/>
            <person name="Secka A."/>
            <person name="Antonio M."/>
            <person name="Oren A."/>
            <person name="Chaudhuri R.R."/>
            <person name="La Ragione R."/>
            <person name="Hildebrand F."/>
            <person name="Pallen M.J."/>
        </authorList>
    </citation>
    <scope>NUCLEOTIDE SEQUENCE</scope>
    <source>
        <strain evidence="9">ChiGjej6B6-11269</strain>
    </source>
</reference>
<keyword evidence="5 6" id="KW-0472">Membrane</keyword>
<feature type="transmembrane region" description="Helical" evidence="6">
    <location>
        <begin position="188"/>
        <end position="205"/>
    </location>
</feature>
<protein>
    <submittedName>
        <fullName evidence="9">PspC domain-containing protein</fullName>
    </submittedName>
</protein>
<feature type="transmembrane region" description="Helical" evidence="6">
    <location>
        <begin position="32"/>
        <end position="59"/>
    </location>
</feature>
<organism evidence="9 10">
    <name type="scientific">Slackia equolifaciens</name>
    <dbReference type="NCBI Taxonomy" id="498718"/>
    <lineage>
        <taxon>Bacteria</taxon>
        <taxon>Bacillati</taxon>
        <taxon>Actinomycetota</taxon>
        <taxon>Coriobacteriia</taxon>
        <taxon>Eggerthellales</taxon>
        <taxon>Eggerthellaceae</taxon>
        <taxon>Slackia</taxon>
    </lineage>
</organism>
<dbReference type="EMBL" id="DYWI01000047">
    <property type="protein sequence ID" value="HJF65093.1"/>
    <property type="molecule type" value="Genomic_DNA"/>
</dbReference>
<sequence>MVKEVKRLYRSDDGIIAGVCAGIAEYCDIDPVIVRILTVLLSISSFGVVALVYVLLWLVMPRRVSAGDPISCDAYLRVGPCAQPGQVEQSGQVVPPAGSRPIPPVGHGAQAPGYPAYASAAQQAGQANQAPYAAYYEAVAAMGSRDASRREAAGMGGTTRVVVWAGVILLFIGVAALLSSIVDEVSWWQLWPCLVILAGLVEMVVPSRREFRIRRFSRGIVVFSLGVLLLLITIDLLSWRTIILMFEKLWPLLLIALGIDIISRAMGNELLAIAAALCVVAMVVCAVTVFAVPGALEQLTVHPPLLGTHVFEVNPWD</sequence>
<dbReference type="GO" id="GO:0005886">
    <property type="term" value="C:plasma membrane"/>
    <property type="evidence" value="ECO:0007669"/>
    <property type="project" value="UniProtKB-SubCell"/>
</dbReference>
<feature type="transmembrane region" description="Helical" evidence="6">
    <location>
        <begin position="270"/>
        <end position="296"/>
    </location>
</feature>
<feature type="transmembrane region" description="Helical" evidence="6">
    <location>
        <begin position="242"/>
        <end position="263"/>
    </location>
</feature>
<dbReference type="InterPro" id="IPR052027">
    <property type="entry name" value="PspC"/>
</dbReference>
<evidence type="ECO:0000256" key="1">
    <source>
        <dbReference type="ARBA" id="ARBA00004162"/>
    </source>
</evidence>
<comment type="subcellular location">
    <subcellularLocation>
        <location evidence="1">Cell membrane</location>
        <topology evidence="1">Single-pass membrane protein</topology>
    </subcellularLocation>
</comment>
<evidence type="ECO:0000259" key="8">
    <source>
        <dbReference type="Pfam" id="PF22570"/>
    </source>
</evidence>
<feature type="transmembrane region" description="Helical" evidence="6">
    <location>
        <begin position="217"/>
        <end position="236"/>
    </location>
</feature>
<evidence type="ECO:0000256" key="2">
    <source>
        <dbReference type="ARBA" id="ARBA00022475"/>
    </source>
</evidence>
<proteinExistence type="predicted"/>
<comment type="caution">
    <text evidence="9">The sequence shown here is derived from an EMBL/GenBank/DDBJ whole genome shotgun (WGS) entry which is preliminary data.</text>
</comment>
<dbReference type="AlphaFoldDB" id="A0A9D2UW24"/>
<feature type="transmembrane region" description="Helical" evidence="6">
    <location>
        <begin position="161"/>
        <end position="182"/>
    </location>
</feature>
<name>A0A9D2UW24_9ACTN</name>